<evidence type="ECO:0000256" key="1">
    <source>
        <dbReference type="SAM" id="MobiDB-lite"/>
    </source>
</evidence>
<reference evidence="2" key="2">
    <citation type="submission" date="2023-06" db="EMBL/GenBank/DDBJ databases">
        <authorList>
            <consortium name="Lawrence Berkeley National Laboratory"/>
            <person name="Haridas S."/>
            <person name="Hensen N."/>
            <person name="Bonometti L."/>
            <person name="Westerberg I."/>
            <person name="Brannstrom I.O."/>
            <person name="Guillou S."/>
            <person name="Cros-Aarteil S."/>
            <person name="Calhoun S."/>
            <person name="Kuo A."/>
            <person name="Mondo S."/>
            <person name="Pangilinan J."/>
            <person name="Riley R."/>
            <person name="Labutti K."/>
            <person name="Andreopoulos B."/>
            <person name="Lipzen A."/>
            <person name="Chen C."/>
            <person name="Yanf M."/>
            <person name="Daum C."/>
            <person name="Ng V."/>
            <person name="Clum A."/>
            <person name="Steindorff A."/>
            <person name="Ohm R."/>
            <person name="Martin F."/>
            <person name="Silar P."/>
            <person name="Natvig D."/>
            <person name="Lalanne C."/>
            <person name="Gautier V."/>
            <person name="Ament-Velasquez S.L."/>
            <person name="Kruys A."/>
            <person name="Hutchinson M.I."/>
            <person name="Powell A.J."/>
            <person name="Barry K."/>
            <person name="Miller A.N."/>
            <person name="Grigoriev I.V."/>
            <person name="Debuchy R."/>
            <person name="Gladieux P."/>
            <person name="Thoren M.H."/>
            <person name="Johannesson H."/>
        </authorList>
    </citation>
    <scope>NUCLEOTIDE SEQUENCE</scope>
    <source>
        <strain evidence="2">CBS 168.71</strain>
    </source>
</reference>
<evidence type="ECO:0000313" key="2">
    <source>
        <dbReference type="EMBL" id="KAK3291502.1"/>
    </source>
</evidence>
<dbReference type="EMBL" id="JAUEPN010000009">
    <property type="protein sequence ID" value="KAK3291502.1"/>
    <property type="molecule type" value="Genomic_DNA"/>
</dbReference>
<protein>
    <submittedName>
        <fullName evidence="2">Uncharacterized protein</fullName>
    </submittedName>
</protein>
<sequence length="341" mass="37657">MALSSQLLPFPVSLNKADCEFILLGHYLRHPKGGICHLCQSSILNTFVALSAKHGTGLQLFPSQLTDQRYPAEVAQRRDNALVNAICWRIANKAEFDNLLHNGWIAMFESARSTSTTTYDPTQQQQRHHQPPNPSAAPPPHLITATRFFPPEINYAVTTSEEWLTKLWFACAGHYTTNDLLRGRAYSGYAAFEGMHLRRVVAGFQPYHDGACACACADSDRQAMAAAGLQAGFPAQTWLDSGTPPHVEVVMRYTDPVIREAYGRYCGELAARGGGEWVLPLVRMWDQSGFKEWLVLIVQKAEAGMDSQAMEGVERDEDVELEEAAKTLLALKLGGDAQACC</sequence>
<keyword evidence="3" id="KW-1185">Reference proteome</keyword>
<proteinExistence type="predicted"/>
<comment type="caution">
    <text evidence="2">The sequence shown here is derived from an EMBL/GenBank/DDBJ whole genome shotgun (WGS) entry which is preliminary data.</text>
</comment>
<organism evidence="2 3">
    <name type="scientific">Chaetomium fimeti</name>
    <dbReference type="NCBI Taxonomy" id="1854472"/>
    <lineage>
        <taxon>Eukaryota</taxon>
        <taxon>Fungi</taxon>
        <taxon>Dikarya</taxon>
        <taxon>Ascomycota</taxon>
        <taxon>Pezizomycotina</taxon>
        <taxon>Sordariomycetes</taxon>
        <taxon>Sordariomycetidae</taxon>
        <taxon>Sordariales</taxon>
        <taxon>Chaetomiaceae</taxon>
        <taxon>Chaetomium</taxon>
    </lineage>
</organism>
<name>A0AAE0H7N6_9PEZI</name>
<reference evidence="2" key="1">
    <citation type="journal article" date="2023" name="Mol. Phylogenet. Evol.">
        <title>Genome-scale phylogeny and comparative genomics of the fungal order Sordariales.</title>
        <authorList>
            <person name="Hensen N."/>
            <person name="Bonometti L."/>
            <person name="Westerberg I."/>
            <person name="Brannstrom I.O."/>
            <person name="Guillou S."/>
            <person name="Cros-Aarteil S."/>
            <person name="Calhoun S."/>
            <person name="Haridas S."/>
            <person name="Kuo A."/>
            <person name="Mondo S."/>
            <person name="Pangilinan J."/>
            <person name="Riley R."/>
            <person name="LaButti K."/>
            <person name="Andreopoulos B."/>
            <person name="Lipzen A."/>
            <person name="Chen C."/>
            <person name="Yan M."/>
            <person name="Daum C."/>
            <person name="Ng V."/>
            <person name="Clum A."/>
            <person name="Steindorff A."/>
            <person name="Ohm R.A."/>
            <person name="Martin F."/>
            <person name="Silar P."/>
            <person name="Natvig D.O."/>
            <person name="Lalanne C."/>
            <person name="Gautier V."/>
            <person name="Ament-Velasquez S.L."/>
            <person name="Kruys A."/>
            <person name="Hutchinson M.I."/>
            <person name="Powell A.J."/>
            <person name="Barry K."/>
            <person name="Miller A.N."/>
            <person name="Grigoriev I.V."/>
            <person name="Debuchy R."/>
            <person name="Gladieux P."/>
            <person name="Hiltunen Thoren M."/>
            <person name="Johannesson H."/>
        </authorList>
    </citation>
    <scope>NUCLEOTIDE SEQUENCE</scope>
    <source>
        <strain evidence="2">CBS 168.71</strain>
    </source>
</reference>
<dbReference type="Proteomes" id="UP001278766">
    <property type="component" value="Unassembled WGS sequence"/>
</dbReference>
<feature type="compositionally biased region" description="Pro residues" evidence="1">
    <location>
        <begin position="131"/>
        <end position="140"/>
    </location>
</feature>
<dbReference type="RefSeq" id="XP_062655016.1">
    <property type="nucleotide sequence ID" value="XM_062799934.1"/>
</dbReference>
<gene>
    <name evidence="2" type="ORF">B0H64DRAFT_247041</name>
</gene>
<evidence type="ECO:0000313" key="3">
    <source>
        <dbReference type="Proteomes" id="UP001278766"/>
    </source>
</evidence>
<accession>A0AAE0H7N6</accession>
<dbReference type="AlphaFoldDB" id="A0AAE0H7N6"/>
<feature type="region of interest" description="Disordered" evidence="1">
    <location>
        <begin position="115"/>
        <end position="140"/>
    </location>
</feature>
<dbReference type="GeneID" id="87836882"/>